<sequence>MKRREGKLPWYGRLTEVLMPLLGPADVGRQDDAPPPHPVRVVECPLCHHPMPEHRLEQVGGKNRHYCPA</sequence>
<keyword evidence="2" id="KW-1185">Reference proteome</keyword>
<dbReference type="Proteomes" id="UP000295621">
    <property type="component" value="Unassembled WGS sequence"/>
</dbReference>
<name>A0A4R4RGC5_9ACTN</name>
<evidence type="ECO:0000313" key="1">
    <source>
        <dbReference type="EMBL" id="TDC47483.1"/>
    </source>
</evidence>
<dbReference type="OrthoDB" id="4981253at2"/>
<protein>
    <submittedName>
        <fullName evidence="1">Uncharacterized protein</fullName>
    </submittedName>
</protein>
<evidence type="ECO:0000313" key="2">
    <source>
        <dbReference type="Proteomes" id="UP000295621"/>
    </source>
</evidence>
<proteinExistence type="predicted"/>
<comment type="caution">
    <text evidence="1">The sequence shown here is derived from an EMBL/GenBank/DDBJ whole genome shotgun (WGS) entry which is preliminary data.</text>
</comment>
<dbReference type="AlphaFoldDB" id="A0A4R4RGC5"/>
<reference evidence="1 2" key="1">
    <citation type="submission" date="2019-02" db="EMBL/GenBank/DDBJ databases">
        <title>Draft genome sequences of novel Actinobacteria.</title>
        <authorList>
            <person name="Sahin N."/>
            <person name="Ay H."/>
            <person name="Saygin H."/>
        </authorList>
    </citation>
    <scope>NUCLEOTIDE SEQUENCE [LARGE SCALE GENOMIC DNA]</scope>
    <source>
        <strain evidence="1 2">KC603</strain>
    </source>
</reference>
<gene>
    <name evidence="1" type="ORF">E1212_24005</name>
</gene>
<accession>A0A4R4RGC5</accession>
<dbReference type="EMBL" id="SMKL01000073">
    <property type="protein sequence ID" value="TDC47483.1"/>
    <property type="molecule type" value="Genomic_DNA"/>
</dbReference>
<organism evidence="1 2">
    <name type="scientific">Jiangella ureilytica</name>
    <dbReference type="NCBI Taxonomy" id="2530374"/>
    <lineage>
        <taxon>Bacteria</taxon>
        <taxon>Bacillati</taxon>
        <taxon>Actinomycetota</taxon>
        <taxon>Actinomycetes</taxon>
        <taxon>Jiangellales</taxon>
        <taxon>Jiangellaceae</taxon>
        <taxon>Jiangella</taxon>
    </lineage>
</organism>
<dbReference type="RefSeq" id="WP_131987162.1">
    <property type="nucleotide sequence ID" value="NZ_SMKL01000073.1"/>
</dbReference>